<proteinExistence type="predicted"/>
<organism evidence="1 2">
    <name type="scientific">Microcaecilia unicolor</name>
    <dbReference type="NCBI Taxonomy" id="1415580"/>
    <lineage>
        <taxon>Eukaryota</taxon>
        <taxon>Metazoa</taxon>
        <taxon>Chordata</taxon>
        <taxon>Craniata</taxon>
        <taxon>Vertebrata</taxon>
        <taxon>Euteleostomi</taxon>
        <taxon>Amphibia</taxon>
        <taxon>Gymnophiona</taxon>
        <taxon>Siphonopidae</taxon>
        <taxon>Microcaecilia</taxon>
    </lineage>
</organism>
<dbReference type="GeneID" id="115476261"/>
<dbReference type="KEGG" id="muo:115476261"/>
<gene>
    <name evidence="2" type="primary">LOC115476261</name>
</gene>
<keyword evidence="1" id="KW-1185">Reference proteome</keyword>
<dbReference type="AlphaFoldDB" id="A0A6P7YY49"/>
<dbReference type="OrthoDB" id="10658530at2759"/>
<reference evidence="2" key="1">
    <citation type="submission" date="2025-08" db="UniProtKB">
        <authorList>
            <consortium name="RefSeq"/>
        </authorList>
    </citation>
    <scope>IDENTIFICATION</scope>
</reference>
<dbReference type="RefSeq" id="XP_030068399.1">
    <property type="nucleotide sequence ID" value="XM_030212539.1"/>
</dbReference>
<sequence>MPPFFQIYKEQKRNKKVLIIELLFIQQGIIEVPMMLKMFFIGLLCCSLTLASSSASEHEQNFCSNLQNGDFVLNNALDGIQGKMMDDVIGDLIKKGMLQKGSGTVMEAVKPSTGLKIEKAKLSQAALSFTPKGKFLQGTSTITITGSLGLVNEDIQGLNLWISLSLVNLVRVTVGLDDAVGSIKLVPSESKIVDANVIVTADKSGVDLDKIKNIVKDKLLHGKATAPLISLAAEKMVRPLSKAVNSALVNVPLEVLGDNPAETVSSWIANCFGGKIDFTEFVPKEQGP</sequence>
<evidence type="ECO:0000313" key="1">
    <source>
        <dbReference type="Proteomes" id="UP000515156"/>
    </source>
</evidence>
<accession>A0A6P7YY49</accession>
<protein>
    <submittedName>
        <fullName evidence="2">Uncharacterized protein LOC115476261</fullName>
    </submittedName>
</protein>
<dbReference type="Proteomes" id="UP000515156">
    <property type="component" value="Chromosome 8"/>
</dbReference>
<evidence type="ECO:0000313" key="2">
    <source>
        <dbReference type="RefSeq" id="XP_030068399.1"/>
    </source>
</evidence>
<name>A0A6P7YY49_9AMPH</name>
<dbReference type="InParanoid" id="A0A6P7YY49"/>